<name>S3C2B9_OPHP1</name>
<proteinExistence type="predicted"/>
<dbReference type="STRING" id="1262450.S3C2B9"/>
<organism evidence="2 3">
    <name type="scientific">Ophiostoma piceae (strain UAMH 11346)</name>
    <name type="common">Sap stain fungus</name>
    <dbReference type="NCBI Taxonomy" id="1262450"/>
    <lineage>
        <taxon>Eukaryota</taxon>
        <taxon>Fungi</taxon>
        <taxon>Dikarya</taxon>
        <taxon>Ascomycota</taxon>
        <taxon>Pezizomycotina</taxon>
        <taxon>Sordariomycetes</taxon>
        <taxon>Sordariomycetidae</taxon>
        <taxon>Ophiostomatales</taxon>
        <taxon>Ophiostomataceae</taxon>
        <taxon>Ophiostoma</taxon>
    </lineage>
</organism>
<dbReference type="SMART" id="SM01007">
    <property type="entry name" value="Aldolase_II"/>
    <property type="match status" value="1"/>
</dbReference>
<dbReference type="PANTHER" id="PTHR10672">
    <property type="entry name" value="ADDUCIN"/>
    <property type="match status" value="1"/>
</dbReference>
<gene>
    <name evidence="2" type="ORF">F503_08417</name>
</gene>
<dbReference type="SUPFAM" id="SSF53639">
    <property type="entry name" value="AraD/HMP-PK domain-like"/>
    <property type="match status" value="1"/>
</dbReference>
<dbReference type="Proteomes" id="UP000016923">
    <property type="component" value="Unassembled WGS sequence"/>
</dbReference>
<dbReference type="FunFam" id="3.40.225.10:FF:000009">
    <property type="entry name" value="Class II aldolase/adducin N-terminal"/>
    <property type="match status" value="1"/>
</dbReference>
<sequence length="309" mass="33719">MSTTTITATAPAHNVEVHLAIDGQEQAAIRPRVADTFMDGLSTLDGTGITIGRSAPMSGIPTFTDPYEHQRWALERMAGAFRVMARKDYLEGTAGHISLRDPVDPHTFWINPLAVHFGLMRVSHLVQVNMEGEIIGGNRACINNAGFHIHAELHKARPDVNAACHFHSVHGKAWSCFGRPLDMLTQDACTFYKDHAVHNTFGGIALEASEGVAIAAGLGNKRCAILKNHGLLTTGHTVDEAAYLYTLMENACRVQLLAEAAAASGIAKELCPDDAAEYTYRLTTPEAMWLEFQPDYQYELAMSNGDFLL</sequence>
<dbReference type="HOGENOM" id="CLU_006033_1_2_1"/>
<feature type="domain" description="Class II aldolase/adducin N-terminal" evidence="1">
    <location>
        <begin position="75"/>
        <end position="256"/>
    </location>
</feature>
<protein>
    <recommendedName>
        <fullName evidence="1">Class II aldolase/adducin N-terminal domain-containing protein</fullName>
    </recommendedName>
</protein>
<dbReference type="VEuPathDB" id="FungiDB:F503_08417"/>
<dbReference type="GO" id="GO:0005856">
    <property type="term" value="C:cytoskeleton"/>
    <property type="evidence" value="ECO:0007669"/>
    <property type="project" value="TreeGrafter"/>
</dbReference>
<dbReference type="PANTHER" id="PTHR10672:SF25">
    <property type="entry name" value="MEIOTICALLY UP-REGULATED GENE 14 PROTEIN"/>
    <property type="match status" value="1"/>
</dbReference>
<dbReference type="Pfam" id="PF00596">
    <property type="entry name" value="Aldolase_II"/>
    <property type="match status" value="1"/>
</dbReference>
<dbReference type="InterPro" id="IPR036409">
    <property type="entry name" value="Aldolase_II/adducin_N_sf"/>
</dbReference>
<reference evidence="2 3" key="1">
    <citation type="journal article" date="2013" name="BMC Genomics">
        <title>The genome and transcriptome of the pine saprophyte Ophiostoma piceae, and a comparison with the bark beetle-associated pine pathogen Grosmannia clavigera.</title>
        <authorList>
            <person name="Haridas S."/>
            <person name="Wang Y."/>
            <person name="Lim L."/>
            <person name="Massoumi Alamouti S."/>
            <person name="Jackman S."/>
            <person name="Docking R."/>
            <person name="Robertson G."/>
            <person name="Birol I."/>
            <person name="Bohlmann J."/>
            <person name="Breuil C."/>
        </authorList>
    </citation>
    <scope>NUCLEOTIDE SEQUENCE [LARGE SCALE GENOMIC DNA]</scope>
    <source>
        <strain evidence="2 3">UAMH 11346</strain>
    </source>
</reference>
<dbReference type="EMBL" id="KE148155">
    <property type="protein sequence ID" value="EPE05886.1"/>
    <property type="molecule type" value="Genomic_DNA"/>
</dbReference>
<accession>S3C2B9</accession>
<dbReference type="GO" id="GO:0051015">
    <property type="term" value="F:actin filament binding"/>
    <property type="evidence" value="ECO:0007669"/>
    <property type="project" value="TreeGrafter"/>
</dbReference>
<dbReference type="OrthoDB" id="3238794at2759"/>
<evidence type="ECO:0000313" key="3">
    <source>
        <dbReference type="Proteomes" id="UP000016923"/>
    </source>
</evidence>
<dbReference type="InterPro" id="IPR051017">
    <property type="entry name" value="Aldolase-II_Adducin_sf"/>
</dbReference>
<dbReference type="InterPro" id="IPR001303">
    <property type="entry name" value="Aldolase_II/adducin_N"/>
</dbReference>
<dbReference type="OMA" id="NPWGLWW"/>
<evidence type="ECO:0000259" key="1">
    <source>
        <dbReference type="SMART" id="SM01007"/>
    </source>
</evidence>
<dbReference type="eggNOG" id="KOG3699">
    <property type="taxonomic scope" value="Eukaryota"/>
</dbReference>
<dbReference type="NCBIfam" id="NF004855">
    <property type="entry name" value="PRK06208.1"/>
    <property type="match status" value="1"/>
</dbReference>
<dbReference type="Gene3D" id="3.40.225.10">
    <property type="entry name" value="Class II aldolase/adducin N-terminal domain"/>
    <property type="match status" value="1"/>
</dbReference>
<dbReference type="AlphaFoldDB" id="S3C2B9"/>
<evidence type="ECO:0000313" key="2">
    <source>
        <dbReference type="EMBL" id="EPE05886.1"/>
    </source>
</evidence>
<keyword evidence="3" id="KW-1185">Reference proteome</keyword>